<dbReference type="EMBL" id="VSSQ01022048">
    <property type="protein sequence ID" value="MPM68077.1"/>
    <property type="molecule type" value="Genomic_DNA"/>
</dbReference>
<evidence type="ECO:0000313" key="2">
    <source>
        <dbReference type="EMBL" id="MPM68077.1"/>
    </source>
</evidence>
<dbReference type="AlphaFoldDB" id="A0A645BS67"/>
<evidence type="ECO:0000259" key="1">
    <source>
        <dbReference type="Pfam" id="PF13192"/>
    </source>
</evidence>
<dbReference type="Pfam" id="PF13192">
    <property type="entry name" value="Thioredoxin_3"/>
    <property type="match status" value="1"/>
</dbReference>
<protein>
    <recommendedName>
        <fullName evidence="1">Thioredoxin-like fold domain-containing protein</fullName>
    </recommendedName>
</protein>
<feature type="domain" description="Thioredoxin-like fold" evidence="1">
    <location>
        <begin position="3"/>
        <end position="79"/>
    </location>
</feature>
<sequence length="85" mass="10078">MKKIKMFMFEACPHCKKARGFLDELLKEEKYKDIEIEMIDEKLHPEIADTYDYYYVPTFYVNDEKVSEGSVTFDQVKAVLDKALL</sequence>
<organism evidence="2">
    <name type="scientific">bioreactor metagenome</name>
    <dbReference type="NCBI Taxonomy" id="1076179"/>
    <lineage>
        <taxon>unclassified sequences</taxon>
        <taxon>metagenomes</taxon>
        <taxon>ecological metagenomes</taxon>
    </lineage>
</organism>
<accession>A0A645BS67</accession>
<dbReference type="PROSITE" id="PS51354">
    <property type="entry name" value="GLUTAREDOXIN_2"/>
    <property type="match status" value="1"/>
</dbReference>
<dbReference type="PROSITE" id="PS00195">
    <property type="entry name" value="GLUTAREDOXIN_1"/>
    <property type="match status" value="1"/>
</dbReference>
<dbReference type="InterPro" id="IPR036249">
    <property type="entry name" value="Thioredoxin-like_sf"/>
</dbReference>
<dbReference type="SUPFAM" id="SSF52833">
    <property type="entry name" value="Thioredoxin-like"/>
    <property type="match status" value="1"/>
</dbReference>
<reference evidence="2" key="1">
    <citation type="submission" date="2019-08" db="EMBL/GenBank/DDBJ databases">
        <authorList>
            <person name="Kucharzyk K."/>
            <person name="Murdoch R.W."/>
            <person name="Higgins S."/>
            <person name="Loffler F."/>
        </authorList>
    </citation>
    <scope>NUCLEOTIDE SEQUENCE</scope>
</reference>
<comment type="caution">
    <text evidence="2">The sequence shown here is derived from an EMBL/GenBank/DDBJ whole genome shotgun (WGS) entry which is preliminary data.</text>
</comment>
<name>A0A645BS67_9ZZZZ</name>
<dbReference type="Gene3D" id="3.40.30.10">
    <property type="entry name" value="Glutaredoxin"/>
    <property type="match status" value="1"/>
</dbReference>
<dbReference type="InterPro" id="IPR012336">
    <property type="entry name" value="Thioredoxin-like_fold"/>
</dbReference>
<proteinExistence type="predicted"/>
<gene>
    <name evidence="2" type="ORF">SDC9_115008</name>
</gene>
<dbReference type="InterPro" id="IPR011767">
    <property type="entry name" value="GLR_AS"/>
</dbReference>